<keyword evidence="13" id="KW-0732">Signal</keyword>
<evidence type="ECO:0000259" key="15">
    <source>
        <dbReference type="Pfam" id="PF07731"/>
    </source>
</evidence>
<feature type="domain" description="Plastocyanin-like" evidence="14">
    <location>
        <begin position="168"/>
        <end position="319"/>
    </location>
</feature>
<keyword evidence="10 13" id="KW-0186">Copper</keyword>
<evidence type="ECO:0000313" key="18">
    <source>
        <dbReference type="Proteomes" id="UP000237000"/>
    </source>
</evidence>
<dbReference type="CDD" id="cd13849">
    <property type="entry name" value="CuRO_1_LCC_plant"/>
    <property type="match status" value="1"/>
</dbReference>
<name>A0A2P5FR93_TREOI</name>
<dbReference type="SUPFAM" id="SSF49503">
    <property type="entry name" value="Cupredoxins"/>
    <property type="match status" value="3"/>
</dbReference>
<dbReference type="FunFam" id="2.60.40.420:FF:000049">
    <property type="entry name" value="Laccase"/>
    <property type="match status" value="1"/>
</dbReference>
<evidence type="ECO:0000259" key="14">
    <source>
        <dbReference type="Pfam" id="PF00394"/>
    </source>
</evidence>
<dbReference type="GO" id="GO:0005507">
    <property type="term" value="F:copper ion binding"/>
    <property type="evidence" value="ECO:0007669"/>
    <property type="project" value="InterPro"/>
</dbReference>
<evidence type="ECO:0000256" key="7">
    <source>
        <dbReference type="ARBA" id="ARBA00022723"/>
    </source>
</evidence>
<dbReference type="InterPro" id="IPR002355">
    <property type="entry name" value="Cu_oxidase_Cu_BS"/>
</dbReference>
<comment type="function">
    <text evidence="13">Lignin degradation and detoxification of lignin-derived products.</text>
</comment>
<dbReference type="FunCoup" id="A0A2P5FR93">
    <property type="interactions" value="25"/>
</dbReference>
<dbReference type="Pfam" id="PF07731">
    <property type="entry name" value="Cu-oxidase_2"/>
    <property type="match status" value="1"/>
</dbReference>
<keyword evidence="18" id="KW-1185">Reference proteome</keyword>
<dbReference type="EC" id="1.10.3.2" evidence="4 13"/>
<gene>
    <name evidence="17" type="ORF">TorRG33x02_040590</name>
</gene>
<dbReference type="GO" id="GO:0048046">
    <property type="term" value="C:apoplast"/>
    <property type="evidence" value="ECO:0007669"/>
    <property type="project" value="UniProtKB-SubCell"/>
</dbReference>
<dbReference type="STRING" id="63057.A0A2P5FR93"/>
<dbReference type="NCBIfam" id="TIGR03389">
    <property type="entry name" value="laccase"/>
    <property type="match status" value="1"/>
</dbReference>
<evidence type="ECO:0000256" key="13">
    <source>
        <dbReference type="RuleBase" id="RU361119"/>
    </source>
</evidence>
<feature type="domain" description="Plastocyanin-like" evidence="16">
    <location>
        <begin position="37"/>
        <end position="155"/>
    </location>
</feature>
<dbReference type="InterPro" id="IPR034288">
    <property type="entry name" value="CuRO_1_LCC"/>
</dbReference>
<dbReference type="InterPro" id="IPR034289">
    <property type="entry name" value="CuRO_3_LCC"/>
</dbReference>
<evidence type="ECO:0000256" key="2">
    <source>
        <dbReference type="ARBA" id="ARBA00004271"/>
    </source>
</evidence>
<dbReference type="PANTHER" id="PTHR11709">
    <property type="entry name" value="MULTI-COPPER OXIDASE"/>
    <property type="match status" value="1"/>
</dbReference>
<keyword evidence="6 13" id="KW-0964">Secreted</keyword>
<evidence type="ECO:0000256" key="9">
    <source>
        <dbReference type="ARBA" id="ARBA00023002"/>
    </source>
</evidence>
<dbReference type="PROSITE" id="PS00080">
    <property type="entry name" value="MULTICOPPER_OXIDASE2"/>
    <property type="match status" value="1"/>
</dbReference>
<evidence type="ECO:0000313" key="17">
    <source>
        <dbReference type="EMBL" id="POO00281.1"/>
    </source>
</evidence>
<evidence type="ECO:0000256" key="1">
    <source>
        <dbReference type="ARBA" id="ARBA00000349"/>
    </source>
</evidence>
<dbReference type="Pfam" id="PF00394">
    <property type="entry name" value="Cu-oxidase"/>
    <property type="match status" value="1"/>
</dbReference>
<keyword evidence="8 13" id="KW-0677">Repeat</keyword>
<evidence type="ECO:0000256" key="3">
    <source>
        <dbReference type="ARBA" id="ARBA00010609"/>
    </source>
</evidence>
<evidence type="ECO:0000256" key="10">
    <source>
        <dbReference type="ARBA" id="ARBA00023008"/>
    </source>
</evidence>
<evidence type="ECO:0000256" key="11">
    <source>
        <dbReference type="ARBA" id="ARBA00023180"/>
    </source>
</evidence>
<evidence type="ECO:0000256" key="4">
    <source>
        <dbReference type="ARBA" id="ARBA00012297"/>
    </source>
</evidence>
<organism evidence="17 18">
    <name type="scientific">Trema orientale</name>
    <name type="common">Charcoal tree</name>
    <name type="synonym">Celtis orientalis</name>
    <dbReference type="NCBI Taxonomy" id="63057"/>
    <lineage>
        <taxon>Eukaryota</taxon>
        <taxon>Viridiplantae</taxon>
        <taxon>Streptophyta</taxon>
        <taxon>Embryophyta</taxon>
        <taxon>Tracheophyta</taxon>
        <taxon>Spermatophyta</taxon>
        <taxon>Magnoliopsida</taxon>
        <taxon>eudicotyledons</taxon>
        <taxon>Gunneridae</taxon>
        <taxon>Pentapetalae</taxon>
        <taxon>rosids</taxon>
        <taxon>fabids</taxon>
        <taxon>Rosales</taxon>
        <taxon>Cannabaceae</taxon>
        <taxon>Trema</taxon>
    </lineage>
</organism>
<dbReference type="GO" id="GO:0046274">
    <property type="term" value="P:lignin catabolic process"/>
    <property type="evidence" value="ECO:0007669"/>
    <property type="project" value="UniProtKB-KW"/>
</dbReference>
<keyword evidence="7 13" id="KW-0479">Metal-binding</keyword>
<proteinExistence type="inferred from homology"/>
<dbReference type="AlphaFoldDB" id="A0A2P5FR93"/>
<dbReference type="CDD" id="cd13875">
    <property type="entry name" value="CuRO_2_LCC_plant"/>
    <property type="match status" value="1"/>
</dbReference>
<dbReference type="EMBL" id="JXTC01000014">
    <property type="protein sequence ID" value="POO00281.1"/>
    <property type="molecule type" value="Genomic_DNA"/>
</dbReference>
<dbReference type="InterPro" id="IPR045087">
    <property type="entry name" value="Cu-oxidase_fam"/>
</dbReference>
<reference evidence="18" key="1">
    <citation type="submission" date="2016-06" db="EMBL/GenBank/DDBJ databases">
        <title>Parallel loss of symbiosis genes in relatives of nitrogen-fixing non-legume Parasponia.</title>
        <authorList>
            <person name="Van Velzen R."/>
            <person name="Holmer R."/>
            <person name="Bu F."/>
            <person name="Rutten L."/>
            <person name="Van Zeijl A."/>
            <person name="Liu W."/>
            <person name="Santuari L."/>
            <person name="Cao Q."/>
            <person name="Sharma T."/>
            <person name="Shen D."/>
            <person name="Roswanjaya Y."/>
            <person name="Wardhani T."/>
            <person name="Kalhor M.S."/>
            <person name="Jansen J."/>
            <person name="Van den Hoogen J."/>
            <person name="Gungor B."/>
            <person name="Hartog M."/>
            <person name="Hontelez J."/>
            <person name="Verver J."/>
            <person name="Yang W.-C."/>
            <person name="Schijlen E."/>
            <person name="Repin R."/>
            <person name="Schilthuizen M."/>
            <person name="Schranz E."/>
            <person name="Heidstra R."/>
            <person name="Miyata K."/>
            <person name="Fedorova E."/>
            <person name="Kohlen W."/>
            <person name="Bisseling T."/>
            <person name="Smit S."/>
            <person name="Geurts R."/>
        </authorList>
    </citation>
    <scope>NUCLEOTIDE SEQUENCE [LARGE SCALE GENOMIC DNA]</scope>
    <source>
        <strain evidence="18">cv. RG33-2</strain>
    </source>
</reference>
<evidence type="ECO:0000256" key="5">
    <source>
        <dbReference type="ARBA" id="ARBA00022523"/>
    </source>
</evidence>
<comment type="caution">
    <text evidence="17">The sequence shown here is derived from an EMBL/GenBank/DDBJ whole genome shotgun (WGS) entry which is preliminary data.</text>
</comment>
<dbReference type="OrthoDB" id="2121828at2759"/>
<dbReference type="InterPro" id="IPR034285">
    <property type="entry name" value="CuRO_2_LCC"/>
</dbReference>
<dbReference type="InterPro" id="IPR011706">
    <property type="entry name" value="Cu-oxidase_C"/>
</dbReference>
<dbReference type="InterPro" id="IPR033138">
    <property type="entry name" value="Cu_oxidase_CS"/>
</dbReference>
<feature type="domain" description="Plastocyanin-like" evidence="15">
    <location>
        <begin position="427"/>
        <end position="558"/>
    </location>
</feature>
<keyword evidence="9 13" id="KW-0560">Oxidoreductase</keyword>
<evidence type="ECO:0000256" key="12">
    <source>
        <dbReference type="ARBA" id="ARBA00023185"/>
    </source>
</evidence>
<accession>A0A2P5FR93</accession>
<dbReference type="GO" id="GO:0052716">
    <property type="term" value="F:hydroquinone:oxygen oxidoreductase activity"/>
    <property type="evidence" value="ECO:0007669"/>
    <property type="project" value="UniProtKB-EC"/>
</dbReference>
<dbReference type="InterPro" id="IPR008972">
    <property type="entry name" value="Cupredoxin"/>
</dbReference>
<dbReference type="PROSITE" id="PS00079">
    <property type="entry name" value="MULTICOPPER_OXIDASE1"/>
    <property type="match status" value="1"/>
</dbReference>
<dbReference type="InterPro" id="IPR001117">
    <property type="entry name" value="Cu-oxidase_2nd"/>
</dbReference>
<comment type="similarity">
    <text evidence="3 13">Belongs to the multicopper oxidase family.</text>
</comment>
<dbReference type="PANTHER" id="PTHR11709:SF443">
    <property type="entry name" value="LACCASE-15"/>
    <property type="match status" value="1"/>
</dbReference>
<dbReference type="Pfam" id="PF07732">
    <property type="entry name" value="Cu-oxidase_3"/>
    <property type="match status" value="1"/>
</dbReference>
<comment type="subcellular location">
    <subcellularLocation>
        <location evidence="2 13">Secreted</location>
        <location evidence="2 13">Extracellular space</location>
        <location evidence="2 13">Apoplast</location>
    </subcellularLocation>
</comment>
<dbReference type="Gene3D" id="2.60.40.420">
    <property type="entry name" value="Cupredoxins - blue copper proteins"/>
    <property type="match status" value="3"/>
</dbReference>
<keyword evidence="11" id="KW-0325">Glycoprotein</keyword>
<dbReference type="CDD" id="cd13897">
    <property type="entry name" value="CuRO_3_LCC_plant"/>
    <property type="match status" value="1"/>
</dbReference>
<dbReference type="InterPro" id="IPR011707">
    <property type="entry name" value="Cu-oxidase-like_N"/>
</dbReference>
<evidence type="ECO:0000256" key="8">
    <source>
        <dbReference type="ARBA" id="ARBA00022737"/>
    </source>
</evidence>
<keyword evidence="5 13" id="KW-0052">Apoplast</keyword>
<protein>
    <recommendedName>
        <fullName evidence="4 13">Laccase</fullName>
        <ecNumber evidence="4 13">1.10.3.2</ecNumber>
    </recommendedName>
    <alternativeName>
        <fullName evidence="13">Benzenediol:oxygen oxidoreductase</fullName>
    </alternativeName>
    <alternativeName>
        <fullName evidence="13">Diphenol oxidase</fullName>
    </alternativeName>
    <alternativeName>
        <fullName evidence="13">Urishiol oxidase</fullName>
    </alternativeName>
</protein>
<feature type="chain" id="PRO_5015022086" description="Laccase" evidence="13">
    <location>
        <begin position="30"/>
        <end position="575"/>
    </location>
</feature>
<keyword evidence="12 13" id="KW-0439">Lignin degradation</keyword>
<comment type="cofactor">
    <cofactor evidence="13">
        <name>Cu cation</name>
        <dbReference type="ChEBI" id="CHEBI:23378"/>
    </cofactor>
    <text evidence="13">Binds 4 Cu cations per monomer.</text>
</comment>
<comment type="catalytic activity">
    <reaction evidence="1 13">
        <text>4 hydroquinone + O2 = 4 benzosemiquinone + 2 H2O</text>
        <dbReference type="Rhea" id="RHEA:11276"/>
        <dbReference type="ChEBI" id="CHEBI:15377"/>
        <dbReference type="ChEBI" id="CHEBI:15379"/>
        <dbReference type="ChEBI" id="CHEBI:17594"/>
        <dbReference type="ChEBI" id="CHEBI:17977"/>
        <dbReference type="EC" id="1.10.3.2"/>
    </reaction>
</comment>
<dbReference type="InParanoid" id="A0A2P5FR93"/>
<evidence type="ECO:0000259" key="16">
    <source>
        <dbReference type="Pfam" id="PF07732"/>
    </source>
</evidence>
<feature type="signal peptide" evidence="13">
    <location>
        <begin position="1"/>
        <end position="29"/>
    </location>
</feature>
<evidence type="ECO:0000256" key="6">
    <source>
        <dbReference type="ARBA" id="ARBA00022525"/>
    </source>
</evidence>
<dbReference type="InterPro" id="IPR017761">
    <property type="entry name" value="Laccase"/>
</dbReference>
<dbReference type="Proteomes" id="UP000237000">
    <property type="component" value="Unassembled WGS sequence"/>
</dbReference>
<sequence>MSLAKRACHHVFQILSSLLMIFLFLDCQASPQYHFVVKEAPYTRLCSTKNILTVNGKFPGPTLRAYKGDTIFVKVHNKGKHNITIHWYIYVRHGVKVPRNPWSDGPEYITQCPIQPGASFNQMVTFSTEEGTVWWHAHSDWARATVHGAIIVYPKIGTSYPFPKPHREIPIILGEWWKRDVMQVLKEFIRTGGAPNVSDALTINGQPGDLYNCSCSGTFKLLVDQNKTYLLRMVNAAMNTILFFSVANHNLTLVGADASYTKPLTTDYIAISPGQSVDALLVTNQNPGLYYMAARAYSTGVNVPFDNTTTTAIVQYNGSDNTSTPLFPYLPYYNDTKSAFNFITRLRSLADTDHPIYVPLNISTKIVSTISINAFPCPENRPCEGPNGTRLAASMNNISFVTPRRIDVLEAYYFHINGVVRNDFPTFPPLLFNFTADYLPLELEIPKRGTRVRVLEYGSTVEVVFQGTNLVAGLDHPMHLHGYSFFVVGYGFGNFDEERDKLGYNLIDPPLLNTVTVPKNGWATIRFAANNPGVWFLHCHLDRHLTWGMETVFIVKNGDNAVAKLLPRPVDMPPC</sequence>